<evidence type="ECO:0000256" key="5">
    <source>
        <dbReference type="ARBA" id="ARBA00022519"/>
    </source>
</evidence>
<dbReference type="NCBIfam" id="NF007111">
    <property type="entry name" value="PRK09560.1"/>
    <property type="match status" value="1"/>
</dbReference>
<dbReference type="PANTHER" id="PTHR30341">
    <property type="entry name" value="SODIUM ION/PROTON ANTIPORTER NHAA-RELATED"/>
    <property type="match status" value="1"/>
</dbReference>
<dbReference type="FunFam" id="1.20.1530.10:FF:000001">
    <property type="entry name" value="Na(+)/H(+) antiporter NhaA"/>
    <property type="match status" value="1"/>
</dbReference>
<evidence type="ECO:0000256" key="12">
    <source>
        <dbReference type="HAMAP-Rule" id="MF_01844"/>
    </source>
</evidence>
<comment type="catalytic activity">
    <reaction evidence="12">
        <text>Na(+)(in) + 2 H(+)(out) = Na(+)(out) + 2 H(+)(in)</text>
        <dbReference type="Rhea" id="RHEA:29251"/>
        <dbReference type="ChEBI" id="CHEBI:15378"/>
        <dbReference type="ChEBI" id="CHEBI:29101"/>
    </reaction>
</comment>
<dbReference type="GO" id="GO:0015385">
    <property type="term" value="F:sodium:proton antiporter activity"/>
    <property type="evidence" value="ECO:0007669"/>
    <property type="project" value="UniProtKB-UniRule"/>
</dbReference>
<keyword evidence="10 12" id="KW-0472">Membrane</keyword>
<comment type="caution">
    <text evidence="13">The sequence shown here is derived from an EMBL/GenBank/DDBJ whole genome shotgun (WGS) entry which is preliminary data.</text>
</comment>
<keyword evidence="6 12" id="KW-0812">Transmembrane</keyword>
<feature type="transmembrane region" description="Helical" evidence="12">
    <location>
        <begin position="344"/>
        <end position="369"/>
    </location>
</feature>
<evidence type="ECO:0000313" key="13">
    <source>
        <dbReference type="EMBL" id="STS88235.1"/>
    </source>
</evidence>
<comment type="similarity">
    <text evidence="12">Belongs to the NhaA Na(+)/H(+) (TC 2.A.33) antiporter family.</text>
</comment>
<accession>A0A7H4MD35</accession>
<organism evidence="13 14">
    <name type="scientific">Klebsiella variicola</name>
    <dbReference type="NCBI Taxonomy" id="244366"/>
    <lineage>
        <taxon>Bacteria</taxon>
        <taxon>Pseudomonadati</taxon>
        <taxon>Pseudomonadota</taxon>
        <taxon>Gammaproteobacteria</taxon>
        <taxon>Enterobacterales</taxon>
        <taxon>Enterobacteriaceae</taxon>
        <taxon>Klebsiella/Raoultella group</taxon>
        <taxon>Klebsiella</taxon>
        <taxon>Klebsiella pneumoniae complex</taxon>
    </lineage>
</organism>
<evidence type="ECO:0000256" key="9">
    <source>
        <dbReference type="ARBA" id="ARBA00023065"/>
    </source>
</evidence>
<dbReference type="EMBL" id="UGKR01000003">
    <property type="protein sequence ID" value="STS88235.1"/>
    <property type="molecule type" value="Genomic_DNA"/>
</dbReference>
<evidence type="ECO:0000256" key="3">
    <source>
        <dbReference type="ARBA" id="ARBA00022449"/>
    </source>
</evidence>
<comment type="subcellular location">
    <subcellularLocation>
        <location evidence="1">Cell inner membrane</location>
        <topology evidence="1">Multi-pass membrane protein</topology>
    </subcellularLocation>
    <subcellularLocation>
        <location evidence="12">Cell membrane</location>
        <topology evidence="12">Multi-pass membrane protein</topology>
    </subcellularLocation>
</comment>
<dbReference type="HAMAP" id="MF_01844">
    <property type="entry name" value="NhaA"/>
    <property type="match status" value="1"/>
</dbReference>
<feature type="transmembrane region" description="Helical" evidence="12">
    <location>
        <begin position="75"/>
        <end position="95"/>
    </location>
</feature>
<dbReference type="Pfam" id="PF06965">
    <property type="entry name" value="Na_H_antiport_1"/>
    <property type="match status" value="1"/>
</dbReference>
<evidence type="ECO:0000256" key="7">
    <source>
        <dbReference type="ARBA" id="ARBA00022989"/>
    </source>
</evidence>
<keyword evidence="8 12" id="KW-0915">Sodium</keyword>
<proteinExistence type="inferred from homology"/>
<evidence type="ECO:0000256" key="11">
    <source>
        <dbReference type="ARBA" id="ARBA00023201"/>
    </source>
</evidence>
<keyword evidence="2 12" id="KW-0813">Transport</keyword>
<evidence type="ECO:0000256" key="1">
    <source>
        <dbReference type="ARBA" id="ARBA00004429"/>
    </source>
</evidence>
<dbReference type="InterPro" id="IPR023171">
    <property type="entry name" value="Na/H_antiporter_dom_sf"/>
</dbReference>
<feature type="transmembrane region" description="Helical" evidence="12">
    <location>
        <begin position="110"/>
        <end position="130"/>
    </location>
</feature>
<sequence length="442" mass="47187">MYYAFIELFTNRMKVKVKHLQRFFSSDASGGIVLIIAAALAMVMANTSVTSGLYHSFLETPVQLRVGALEINKNMLLWINDALMAVFFLLIGLEVKRELIQGSLASRRQAVFPVIAALGGMIVPALVYLAFNAQDPVAREGWAIPAATDIAFALGVLALLGSRVPTALKIFLMALAIIDDLGAIVIIALFYTHDLSMLSLGVAAAAIAVLVALNLSGVRRTGIYILVGAVLWTAVLKSGVHATLAGVIVGFMIPLEEKHGKSPAKALEHVLHPWVAFMILPLFAFANAGVSLQGVTLAGLTSLLPLGIMAGLFIGKPLGISLFCWLALKLKWASLPEGTTCKQIMAVGILCGIGFTMSIFIATLAFGSVDPALINWAKLGILIWLSAISSHRISHTASARDGDSPRGITFLQESLRGSPGHYQGEKHVTYQLQPSVLLLARV</sequence>
<dbReference type="InterPro" id="IPR004670">
    <property type="entry name" value="NhaA"/>
</dbReference>
<keyword evidence="3 12" id="KW-0050">Antiport</keyword>
<feature type="transmembrane region" description="Helical" evidence="12">
    <location>
        <begin position="142"/>
        <end position="161"/>
    </location>
</feature>
<evidence type="ECO:0000256" key="6">
    <source>
        <dbReference type="ARBA" id="ARBA00022692"/>
    </source>
</evidence>
<evidence type="ECO:0000256" key="8">
    <source>
        <dbReference type="ARBA" id="ARBA00023053"/>
    </source>
</evidence>
<reference evidence="13 14" key="1">
    <citation type="submission" date="2018-06" db="EMBL/GenBank/DDBJ databases">
        <authorList>
            <consortium name="Pathogen Informatics"/>
            <person name="Doyle S."/>
        </authorList>
    </citation>
    <scope>NUCLEOTIDE SEQUENCE [LARGE SCALE GENOMIC DNA]</scope>
    <source>
        <strain evidence="13 14">NCTC9177</strain>
    </source>
</reference>
<feature type="transmembrane region" description="Helical" evidence="12">
    <location>
        <begin position="304"/>
        <end position="328"/>
    </location>
</feature>
<keyword evidence="4 12" id="KW-1003">Cell membrane</keyword>
<feature type="transmembrane region" description="Helical" evidence="12">
    <location>
        <begin position="32"/>
        <end position="55"/>
    </location>
</feature>
<evidence type="ECO:0000313" key="14">
    <source>
        <dbReference type="Proteomes" id="UP000254545"/>
    </source>
</evidence>
<dbReference type="GO" id="GO:0005886">
    <property type="term" value="C:plasma membrane"/>
    <property type="evidence" value="ECO:0007669"/>
    <property type="project" value="UniProtKB-SubCell"/>
</dbReference>
<evidence type="ECO:0000256" key="4">
    <source>
        <dbReference type="ARBA" id="ARBA00022475"/>
    </source>
</evidence>
<dbReference type="PANTHER" id="PTHR30341:SF0">
    <property type="entry name" value="NA(+)_H(+) ANTIPORTER NHAA"/>
    <property type="match status" value="1"/>
</dbReference>
<dbReference type="GO" id="GO:0006885">
    <property type="term" value="P:regulation of pH"/>
    <property type="evidence" value="ECO:0007669"/>
    <property type="project" value="UniProtKB-UniRule"/>
</dbReference>
<dbReference type="NCBIfam" id="TIGR00773">
    <property type="entry name" value="NhaA"/>
    <property type="match status" value="1"/>
</dbReference>
<name>A0A7H4MD35_KLEVA</name>
<keyword evidence="9 12" id="KW-0406">Ion transport</keyword>
<feature type="transmembrane region" description="Helical" evidence="12">
    <location>
        <begin position="197"/>
        <end position="216"/>
    </location>
</feature>
<evidence type="ECO:0000256" key="10">
    <source>
        <dbReference type="ARBA" id="ARBA00023136"/>
    </source>
</evidence>
<gene>
    <name evidence="12 13" type="primary">nhaA</name>
    <name evidence="13" type="ORF">NCTC9177_02077</name>
</gene>
<dbReference type="Proteomes" id="UP000254545">
    <property type="component" value="Unassembled WGS sequence"/>
</dbReference>
<comment type="function">
    <text evidence="12">Na(+)/H(+) antiporter that extrudes sodium in exchange for external protons.</text>
</comment>
<feature type="transmembrane region" description="Helical" evidence="12">
    <location>
        <begin position="223"/>
        <end position="253"/>
    </location>
</feature>
<keyword evidence="5" id="KW-0997">Cell inner membrane</keyword>
<feature type="transmembrane region" description="Helical" evidence="12">
    <location>
        <begin position="170"/>
        <end position="191"/>
    </location>
</feature>
<feature type="transmembrane region" description="Helical" evidence="12">
    <location>
        <begin position="273"/>
        <end position="292"/>
    </location>
</feature>
<dbReference type="AlphaFoldDB" id="A0A7H4MD35"/>
<evidence type="ECO:0000256" key="2">
    <source>
        <dbReference type="ARBA" id="ARBA00022448"/>
    </source>
</evidence>
<dbReference type="NCBIfam" id="NF007112">
    <property type="entry name" value="PRK09561.1"/>
    <property type="match status" value="1"/>
</dbReference>
<dbReference type="Gene3D" id="1.20.1530.10">
    <property type="entry name" value="Na+/H+ antiporter like domain"/>
    <property type="match status" value="1"/>
</dbReference>
<protein>
    <recommendedName>
        <fullName evidence="12">Na(+)/H(+) antiporter NhaA</fullName>
    </recommendedName>
    <alternativeName>
        <fullName evidence="12">Sodium/proton antiporter NhaA</fullName>
    </alternativeName>
</protein>
<keyword evidence="11 12" id="KW-0739">Sodium transport</keyword>
<keyword evidence="7 12" id="KW-1133">Transmembrane helix</keyword>